<keyword evidence="5 6" id="KW-0472">Membrane</keyword>
<evidence type="ECO:0000256" key="3">
    <source>
        <dbReference type="ARBA" id="ARBA00022692"/>
    </source>
</evidence>
<proteinExistence type="inferred from homology"/>
<dbReference type="GeneID" id="24851466"/>
<feature type="transmembrane region" description="Helical" evidence="6">
    <location>
        <begin position="234"/>
        <end position="256"/>
    </location>
</feature>
<feature type="transmembrane region" description="Helical" evidence="6">
    <location>
        <begin position="62"/>
        <end position="85"/>
    </location>
</feature>
<evidence type="ECO:0000313" key="8">
    <source>
        <dbReference type="Proteomes" id="UP000033058"/>
    </source>
</evidence>
<feature type="transmembrane region" description="Helical" evidence="6">
    <location>
        <begin position="152"/>
        <end position="170"/>
    </location>
</feature>
<dbReference type="RefSeq" id="WP_048047778.1">
    <property type="nucleotide sequence ID" value="NZ_CP009509.1"/>
</dbReference>
<accession>A0A0E3PW68</accession>
<reference evidence="7 8" key="1">
    <citation type="submission" date="2014-07" db="EMBL/GenBank/DDBJ databases">
        <title>Methanogenic archaea and the global carbon cycle.</title>
        <authorList>
            <person name="Henriksen J.R."/>
            <person name="Luke J."/>
            <person name="Reinhart S."/>
            <person name="Benedict M.N."/>
            <person name="Youngblut N.D."/>
            <person name="Metcalf M.E."/>
            <person name="Whitaker R.J."/>
            <person name="Metcalf W.W."/>
        </authorList>
    </citation>
    <scope>NUCLEOTIDE SEQUENCE [LARGE SCALE GENOMIC DNA]</scope>
    <source>
        <strain evidence="7 8">WWM610</strain>
    </source>
</reference>
<feature type="transmembrane region" description="Helical" evidence="6">
    <location>
        <begin position="268"/>
        <end position="289"/>
    </location>
</feature>
<evidence type="ECO:0000313" key="7">
    <source>
        <dbReference type="EMBL" id="AKB40745.1"/>
    </source>
</evidence>
<evidence type="ECO:0000256" key="1">
    <source>
        <dbReference type="ARBA" id="ARBA00004141"/>
    </source>
</evidence>
<feature type="transmembrane region" description="Helical" evidence="6">
    <location>
        <begin position="309"/>
        <end position="333"/>
    </location>
</feature>
<dbReference type="Proteomes" id="UP000033058">
    <property type="component" value="Chromosome"/>
</dbReference>
<dbReference type="EMBL" id="CP009509">
    <property type="protein sequence ID" value="AKB40745.1"/>
    <property type="molecule type" value="Genomic_DNA"/>
</dbReference>
<gene>
    <name evidence="7" type="ORF">MSMAW_1754</name>
</gene>
<dbReference type="AlphaFoldDB" id="A0A0E3PW68"/>
<dbReference type="PANTHER" id="PTHR21716:SF4">
    <property type="entry name" value="TRANSMEMBRANE PROTEIN 245"/>
    <property type="match status" value="1"/>
</dbReference>
<dbReference type="HOGENOM" id="CLU_041771_0_0_2"/>
<keyword evidence="4 6" id="KW-1133">Transmembrane helix</keyword>
<comment type="subcellular location">
    <subcellularLocation>
        <location evidence="1">Membrane</location>
        <topology evidence="1">Multi-pass membrane protein</topology>
    </subcellularLocation>
</comment>
<feature type="transmembrane region" description="Helical" evidence="6">
    <location>
        <begin position="7"/>
        <end position="26"/>
    </location>
</feature>
<keyword evidence="3 6" id="KW-0812">Transmembrane</keyword>
<dbReference type="Pfam" id="PF01594">
    <property type="entry name" value="AI-2E_transport"/>
    <property type="match status" value="1"/>
</dbReference>
<dbReference type="GO" id="GO:0016020">
    <property type="term" value="C:membrane"/>
    <property type="evidence" value="ECO:0007669"/>
    <property type="project" value="UniProtKB-SubCell"/>
</dbReference>
<comment type="similarity">
    <text evidence="2">Belongs to the autoinducer-2 exporter (AI-2E) (TC 2.A.86) family.</text>
</comment>
<organism evidence="7 8">
    <name type="scientific">Methanosarcina mazei WWM610</name>
    <dbReference type="NCBI Taxonomy" id="1434117"/>
    <lineage>
        <taxon>Archaea</taxon>
        <taxon>Methanobacteriati</taxon>
        <taxon>Methanobacteriota</taxon>
        <taxon>Stenosarchaea group</taxon>
        <taxon>Methanomicrobia</taxon>
        <taxon>Methanosarcinales</taxon>
        <taxon>Methanosarcinaceae</taxon>
        <taxon>Methanosarcina</taxon>
    </lineage>
</organism>
<dbReference type="InterPro" id="IPR002549">
    <property type="entry name" value="AI-2E-like"/>
</dbReference>
<dbReference type="PANTHER" id="PTHR21716">
    <property type="entry name" value="TRANSMEMBRANE PROTEIN"/>
    <property type="match status" value="1"/>
</dbReference>
<sequence>MERQVRTALALFLIVALSAVIIYAIFPYVDYLFGGFILFITFKPLYRFLLKKTRLNRQVSALLVIIISIFLVLIPFFFLLSMVIIEIQQILLNQEAIMATIEVGDRLFNNFFSRFGISENIFQINFEERVMDLATQIINFLSLLVVGSIQSISHRAIGLLIMYFLFYYLLTGEESDFMQNLFLAIPFNTKNTVILLNEFRNIVRTTLIASGAIAVIEGGILIVSFLIFGVQGAFLWGSIAAVLSFLPVVGTPIIWIPAVIIQFLQQDYVAAAGILITGIFLSVSDSSFFRPVIQKKVGKIHPFQSLLGIFIGIPLFGLVGIIIGPLLLAYFYLTVKMFSEEYLSDKE</sequence>
<feature type="transmembrane region" description="Helical" evidence="6">
    <location>
        <begin position="32"/>
        <end position="50"/>
    </location>
</feature>
<evidence type="ECO:0000256" key="5">
    <source>
        <dbReference type="ARBA" id="ARBA00023136"/>
    </source>
</evidence>
<dbReference type="PATRIC" id="fig|1434117.4.peg.2233"/>
<protein>
    <submittedName>
        <fullName evidence="7">Membrane protein, putative</fullName>
    </submittedName>
</protein>
<name>A0A0E3PW68_METMZ</name>
<evidence type="ECO:0000256" key="6">
    <source>
        <dbReference type="SAM" id="Phobius"/>
    </source>
</evidence>
<feature type="transmembrane region" description="Helical" evidence="6">
    <location>
        <begin position="207"/>
        <end position="228"/>
    </location>
</feature>
<evidence type="ECO:0000256" key="4">
    <source>
        <dbReference type="ARBA" id="ARBA00022989"/>
    </source>
</evidence>
<evidence type="ECO:0000256" key="2">
    <source>
        <dbReference type="ARBA" id="ARBA00009773"/>
    </source>
</evidence>